<gene>
    <name evidence="2" type="ORF">GCM10023349_35680</name>
</gene>
<evidence type="ECO:0000313" key="3">
    <source>
        <dbReference type="Proteomes" id="UP001499974"/>
    </source>
</evidence>
<keyword evidence="3" id="KW-1185">Reference proteome</keyword>
<evidence type="ECO:0000256" key="1">
    <source>
        <dbReference type="SAM" id="MobiDB-lite"/>
    </source>
</evidence>
<dbReference type="Proteomes" id="UP001499974">
    <property type="component" value="Unassembled WGS sequence"/>
</dbReference>
<dbReference type="Gene3D" id="3.60.10.10">
    <property type="entry name" value="Endonuclease/exonuclease/phosphatase"/>
    <property type="match status" value="1"/>
</dbReference>
<evidence type="ECO:0000313" key="2">
    <source>
        <dbReference type="EMBL" id="GAA4713428.1"/>
    </source>
</evidence>
<proteinExistence type="predicted"/>
<dbReference type="EMBL" id="BAABKM010000003">
    <property type="protein sequence ID" value="GAA4713428.1"/>
    <property type="molecule type" value="Genomic_DNA"/>
</dbReference>
<name>A0ABP8XT99_9ACTN</name>
<dbReference type="InterPro" id="IPR036691">
    <property type="entry name" value="Endo/exonu/phosph_ase_sf"/>
</dbReference>
<evidence type="ECO:0008006" key="4">
    <source>
        <dbReference type="Google" id="ProtNLM"/>
    </source>
</evidence>
<reference evidence="3" key="1">
    <citation type="journal article" date="2019" name="Int. J. Syst. Evol. Microbiol.">
        <title>The Global Catalogue of Microorganisms (GCM) 10K type strain sequencing project: providing services to taxonomists for standard genome sequencing and annotation.</title>
        <authorList>
            <consortium name="The Broad Institute Genomics Platform"/>
            <consortium name="The Broad Institute Genome Sequencing Center for Infectious Disease"/>
            <person name="Wu L."/>
            <person name="Ma J."/>
        </authorList>
    </citation>
    <scope>NUCLEOTIDE SEQUENCE [LARGE SCALE GENOMIC DNA]</scope>
    <source>
        <strain evidence="3">JCM 18531</strain>
    </source>
</reference>
<feature type="region of interest" description="Disordered" evidence="1">
    <location>
        <begin position="31"/>
        <end position="60"/>
    </location>
</feature>
<feature type="compositionally biased region" description="Polar residues" evidence="1">
    <location>
        <begin position="34"/>
        <end position="56"/>
    </location>
</feature>
<dbReference type="SUPFAM" id="SSF56219">
    <property type="entry name" value="DNase I-like"/>
    <property type="match status" value="1"/>
</dbReference>
<dbReference type="RefSeq" id="WP_345522831.1">
    <property type="nucleotide sequence ID" value="NZ_BAABKM010000003.1"/>
</dbReference>
<comment type="caution">
    <text evidence="2">The sequence shown here is derived from an EMBL/GenBank/DDBJ whole genome shotgun (WGS) entry which is preliminary data.</text>
</comment>
<sequence>MSAPSRFRSPVALAALVVGVLVTTLLTAPDGPANASSRATQSNPTGRAAGSPSNGSGYLEVGLSTTTDGQILITWKRPGPLSRLRSYDVQVGVNYRLTTKVRHYKVSRKRQSIVVPPAFSATRYSGNFSFVRLVVHRSNGTRGTRPAKWIQTPLGAGCPSGSDRATIGTFNVETWGADVRHGSRTRFNWSKRGPRVVRTILRSGAHAVAIQEATGRAGGGHGKRRQSPWILAHLNADDPDPAAHWVDALPEDAYRGEGHIGTRVFFDANKYDKLASGFDRIRDPHAPTAYAPWVRLMGAGGSTSPFILVSTHLANTDTRRAFNARNREIKQVIALTQRLRDTYGGQVVLAGDFNSTVDIKPYNGVQTALLRAGFYDAFASAKIVHSDFATTNSLKFPVRRSPHRRDYIMTVGGTPGSCRYVNYAYRKASQVASDHFMQAATVPVSAG</sequence>
<protein>
    <recommendedName>
        <fullName evidence="4">Endonuclease/exonuclease/phosphatase domain-containing protein</fullName>
    </recommendedName>
</protein>
<accession>A0ABP8XT99</accession>
<organism evidence="2 3">
    <name type="scientific">Nocardioides conyzicola</name>
    <dbReference type="NCBI Taxonomy" id="1651781"/>
    <lineage>
        <taxon>Bacteria</taxon>
        <taxon>Bacillati</taxon>
        <taxon>Actinomycetota</taxon>
        <taxon>Actinomycetes</taxon>
        <taxon>Propionibacteriales</taxon>
        <taxon>Nocardioidaceae</taxon>
        <taxon>Nocardioides</taxon>
    </lineage>
</organism>